<gene>
    <name evidence="8" type="ORF">EYB31_35600</name>
</gene>
<keyword evidence="1" id="KW-1003">Cell membrane</keyword>
<name>A0A4Q9DHH2_9BACL</name>
<dbReference type="PANTHER" id="PTHR43649:SF33">
    <property type="entry name" value="POLYGALACTURONAN_RHAMNOGALACTURONAN-BINDING PROTEIN YTCQ"/>
    <property type="match status" value="1"/>
</dbReference>
<dbReference type="Gene3D" id="3.40.190.10">
    <property type="entry name" value="Periplasmic binding protein-like II"/>
    <property type="match status" value="2"/>
</dbReference>
<organism evidence="8 9">
    <name type="scientific">Paenibacillus thalictri</name>
    <dbReference type="NCBI Taxonomy" id="2527873"/>
    <lineage>
        <taxon>Bacteria</taxon>
        <taxon>Bacillati</taxon>
        <taxon>Bacillota</taxon>
        <taxon>Bacilli</taxon>
        <taxon>Bacillales</taxon>
        <taxon>Paenibacillaceae</taxon>
        <taxon>Paenibacillus</taxon>
    </lineage>
</organism>
<sequence>MRRVHMNKTRKTLALTAAAVMAASAVLAACSAPKSDAPAGGTAATNPAGNTSGNNSGNTAAPAKPLAVKMLLNFDGKDVPVPGNEAQKAIEAYTNTKLEITSIASNDFCNKLPVMIASGDLPQIVASCGSPSQSYLISAVQNGAFWDVTPYIKDYKNLAQMPQIVYDNVKIDGKLYGIPRYRPIARYVWSYRKDWLTNLGLQQPKTVDDLYNMLKAFTNGDPDKNGKNDTYGLTMMVKNDSLRPDFGVVFGAPLLWGVKDGKFIRAEETPEYMEGLKFTKKLYDEKLINQDFAAIDVPKFEGDLENGKVGVINEATNKILTFDSRVKSHNPNAAIDAFAILQGPKGTFLGGERGSNGILMFPKSSVKTEADLKQLLTFIDKLSDKPMADLLEWGIQGKHYELKDGKAVRTNQDAFDNEIGFPYKYPLETVPVNNIRTEGALDPLTKLQLQLENDNTQYAVVDPTMTLISATWAQKGQELVQILTDAKVKFIMGKIDESGWNAELNKYRKAGGEQVSKEYAEAYAKTQKK</sequence>
<feature type="chain" id="PRO_5020670217" evidence="7">
    <location>
        <begin position="29"/>
        <end position="529"/>
    </location>
</feature>
<evidence type="ECO:0000313" key="9">
    <source>
        <dbReference type="Proteomes" id="UP000293142"/>
    </source>
</evidence>
<evidence type="ECO:0000313" key="8">
    <source>
        <dbReference type="EMBL" id="TBL69705.1"/>
    </source>
</evidence>
<dbReference type="Pfam" id="PF01547">
    <property type="entry name" value="SBP_bac_1"/>
    <property type="match status" value="1"/>
</dbReference>
<reference evidence="8 9" key="1">
    <citation type="submission" date="2019-02" db="EMBL/GenBank/DDBJ databases">
        <title>Paenibacillus sp. nov., isolated from surface-sterilized tissue of Thalictrum simplex L.</title>
        <authorList>
            <person name="Tuo L."/>
        </authorList>
    </citation>
    <scope>NUCLEOTIDE SEQUENCE [LARGE SCALE GENOMIC DNA]</scope>
    <source>
        <strain evidence="8 9">N2SHLJ1</strain>
    </source>
</reference>
<evidence type="ECO:0000256" key="2">
    <source>
        <dbReference type="ARBA" id="ARBA00022729"/>
    </source>
</evidence>
<dbReference type="EMBL" id="SIRE01000037">
    <property type="protein sequence ID" value="TBL69705.1"/>
    <property type="molecule type" value="Genomic_DNA"/>
</dbReference>
<dbReference type="PROSITE" id="PS51257">
    <property type="entry name" value="PROKAR_LIPOPROTEIN"/>
    <property type="match status" value="1"/>
</dbReference>
<evidence type="ECO:0000256" key="5">
    <source>
        <dbReference type="ARBA" id="ARBA00023288"/>
    </source>
</evidence>
<keyword evidence="5" id="KW-0449">Lipoprotein</keyword>
<keyword evidence="9" id="KW-1185">Reference proteome</keyword>
<evidence type="ECO:0000256" key="6">
    <source>
        <dbReference type="SAM" id="MobiDB-lite"/>
    </source>
</evidence>
<keyword evidence="2 7" id="KW-0732">Signal</keyword>
<keyword evidence="3" id="KW-0472">Membrane</keyword>
<accession>A0A4Q9DHH2</accession>
<feature type="signal peptide" evidence="7">
    <location>
        <begin position="1"/>
        <end position="28"/>
    </location>
</feature>
<keyword evidence="4" id="KW-0564">Palmitate</keyword>
<evidence type="ECO:0000256" key="7">
    <source>
        <dbReference type="SAM" id="SignalP"/>
    </source>
</evidence>
<feature type="region of interest" description="Disordered" evidence="6">
    <location>
        <begin position="37"/>
        <end position="60"/>
    </location>
</feature>
<evidence type="ECO:0000256" key="3">
    <source>
        <dbReference type="ARBA" id="ARBA00023136"/>
    </source>
</evidence>
<evidence type="ECO:0000256" key="1">
    <source>
        <dbReference type="ARBA" id="ARBA00022475"/>
    </source>
</evidence>
<protein>
    <submittedName>
        <fullName evidence="8">Extracellular solute-binding protein</fullName>
    </submittedName>
</protein>
<dbReference type="AlphaFoldDB" id="A0A4Q9DHH2"/>
<comment type="caution">
    <text evidence="8">The sequence shown here is derived from an EMBL/GenBank/DDBJ whole genome shotgun (WGS) entry which is preliminary data.</text>
</comment>
<dbReference type="CDD" id="cd13580">
    <property type="entry name" value="PBP2_AlgQ_like_1"/>
    <property type="match status" value="1"/>
</dbReference>
<dbReference type="OrthoDB" id="9787283at2"/>
<dbReference type="InterPro" id="IPR006059">
    <property type="entry name" value="SBP"/>
</dbReference>
<dbReference type="Proteomes" id="UP000293142">
    <property type="component" value="Unassembled WGS sequence"/>
</dbReference>
<dbReference type="PANTHER" id="PTHR43649">
    <property type="entry name" value="ARABINOSE-BINDING PROTEIN-RELATED"/>
    <property type="match status" value="1"/>
</dbReference>
<proteinExistence type="predicted"/>
<dbReference type="SUPFAM" id="SSF53850">
    <property type="entry name" value="Periplasmic binding protein-like II"/>
    <property type="match status" value="1"/>
</dbReference>
<dbReference type="InterPro" id="IPR050490">
    <property type="entry name" value="Bact_solute-bd_prot1"/>
</dbReference>
<evidence type="ECO:0000256" key="4">
    <source>
        <dbReference type="ARBA" id="ARBA00023139"/>
    </source>
</evidence>